<reference evidence="1 2" key="1">
    <citation type="submission" date="2021-06" db="EMBL/GenBank/DDBJ databases">
        <title>Caerostris extrusa draft genome.</title>
        <authorList>
            <person name="Kono N."/>
            <person name="Arakawa K."/>
        </authorList>
    </citation>
    <scope>NUCLEOTIDE SEQUENCE [LARGE SCALE GENOMIC DNA]</scope>
</reference>
<evidence type="ECO:0000313" key="2">
    <source>
        <dbReference type="Proteomes" id="UP001054945"/>
    </source>
</evidence>
<protein>
    <submittedName>
        <fullName evidence="1">Uncharacterized protein</fullName>
    </submittedName>
</protein>
<keyword evidence="2" id="KW-1185">Reference proteome</keyword>
<evidence type="ECO:0000313" key="1">
    <source>
        <dbReference type="EMBL" id="GIX68402.1"/>
    </source>
</evidence>
<name>A0AAV4M8E6_CAEEX</name>
<sequence length="91" mass="10944">MKHLLSFSKHRQVEAKPNKCFGFLGRKDVSYISSNWRLELSPYIIRHEQIKICTQRTEHEAGRRRCSDEAKYYSSLAKLVYERIFEDREFS</sequence>
<comment type="caution">
    <text evidence="1">The sequence shown here is derived from an EMBL/GenBank/DDBJ whole genome shotgun (WGS) entry which is preliminary data.</text>
</comment>
<proteinExistence type="predicted"/>
<dbReference type="EMBL" id="BPLR01001962">
    <property type="protein sequence ID" value="GIX68402.1"/>
    <property type="molecule type" value="Genomic_DNA"/>
</dbReference>
<dbReference type="AlphaFoldDB" id="A0AAV4M8E6"/>
<dbReference type="Proteomes" id="UP001054945">
    <property type="component" value="Unassembled WGS sequence"/>
</dbReference>
<organism evidence="1 2">
    <name type="scientific">Caerostris extrusa</name>
    <name type="common">Bark spider</name>
    <name type="synonym">Caerostris bankana</name>
    <dbReference type="NCBI Taxonomy" id="172846"/>
    <lineage>
        <taxon>Eukaryota</taxon>
        <taxon>Metazoa</taxon>
        <taxon>Ecdysozoa</taxon>
        <taxon>Arthropoda</taxon>
        <taxon>Chelicerata</taxon>
        <taxon>Arachnida</taxon>
        <taxon>Araneae</taxon>
        <taxon>Araneomorphae</taxon>
        <taxon>Entelegynae</taxon>
        <taxon>Araneoidea</taxon>
        <taxon>Araneidae</taxon>
        <taxon>Caerostris</taxon>
    </lineage>
</organism>
<accession>A0AAV4M8E6</accession>
<gene>
    <name evidence="1" type="ORF">CEXT_73681</name>
</gene>